<evidence type="ECO:0000256" key="2">
    <source>
        <dbReference type="ARBA" id="ARBA00022654"/>
    </source>
</evidence>
<evidence type="ECO:0000256" key="6">
    <source>
        <dbReference type="ARBA" id="ARBA00048576"/>
    </source>
</evidence>
<evidence type="ECO:0000256" key="1">
    <source>
        <dbReference type="ARBA" id="ARBA00012340"/>
    </source>
</evidence>
<evidence type="ECO:0000313" key="10">
    <source>
        <dbReference type="Proteomes" id="UP000268192"/>
    </source>
</evidence>
<evidence type="ECO:0000256" key="5">
    <source>
        <dbReference type="ARBA" id="ARBA00022929"/>
    </source>
</evidence>
<dbReference type="RefSeq" id="WP_126007154.1">
    <property type="nucleotide sequence ID" value="NZ_CP032509.1"/>
</dbReference>
<dbReference type="InterPro" id="IPR016181">
    <property type="entry name" value="Acyl_CoA_acyltransferase"/>
</dbReference>
<dbReference type="AlphaFoldDB" id="A0A3S9AZS3"/>
<keyword evidence="10" id="KW-1185">Reference proteome</keyword>
<dbReference type="GO" id="GO:0009372">
    <property type="term" value="P:quorum sensing"/>
    <property type="evidence" value="ECO:0007669"/>
    <property type="project" value="UniProtKB-UniRule"/>
</dbReference>
<proteinExistence type="inferred from homology"/>
<dbReference type="Pfam" id="PF00765">
    <property type="entry name" value="Autoind_synth"/>
    <property type="match status" value="1"/>
</dbReference>
<dbReference type="SUPFAM" id="SSF55729">
    <property type="entry name" value="Acyl-CoA N-acyltransferases (Nat)"/>
    <property type="match status" value="1"/>
</dbReference>
<dbReference type="KEGG" id="abaw:D5400_01965"/>
<dbReference type="Gene3D" id="3.40.630.30">
    <property type="match status" value="1"/>
</dbReference>
<keyword evidence="2 7" id="KW-0673">Quorum sensing</keyword>
<dbReference type="PRINTS" id="PR01549">
    <property type="entry name" value="AUTOINDCRSYN"/>
</dbReference>
<protein>
    <recommendedName>
        <fullName evidence="1 8">Acyl-homoserine-lactone synthase</fullName>
        <ecNumber evidence="1 8">2.3.1.184</ecNumber>
    </recommendedName>
    <alternativeName>
        <fullName evidence="8">Autoinducer synthesis protein</fullName>
    </alternativeName>
</protein>
<comment type="catalytic activity">
    <reaction evidence="6 8">
        <text>a fatty acyl-[ACP] + S-adenosyl-L-methionine = an N-acyl-L-homoserine lactone + S-methyl-5'-thioadenosine + holo-[ACP] + H(+)</text>
        <dbReference type="Rhea" id="RHEA:10096"/>
        <dbReference type="Rhea" id="RHEA-COMP:9685"/>
        <dbReference type="Rhea" id="RHEA-COMP:14125"/>
        <dbReference type="ChEBI" id="CHEBI:15378"/>
        <dbReference type="ChEBI" id="CHEBI:17509"/>
        <dbReference type="ChEBI" id="CHEBI:55474"/>
        <dbReference type="ChEBI" id="CHEBI:59789"/>
        <dbReference type="ChEBI" id="CHEBI:64479"/>
        <dbReference type="ChEBI" id="CHEBI:138651"/>
        <dbReference type="EC" id="2.3.1.184"/>
    </reaction>
</comment>
<comment type="similarity">
    <text evidence="7 8">Belongs to the autoinducer synthase family.</text>
</comment>
<evidence type="ECO:0000256" key="8">
    <source>
        <dbReference type="RuleBase" id="RU361135"/>
    </source>
</evidence>
<sequence>MFRILQAPYRPADADLLDQMYRLRKRVFIDQLGWSLQHCSAGLERDRYDGMDPVYIVWIDKRTGTLLGSTRLMPTTGPTLLYDVFSKTFPDAACLAAPGIWEATRTCVDCEAIAALRPDIAASDAFATMCLAIIECGRAHGIHTIVSNYEPHMKRVYRRAGLQLDEVGRADGYGRLPVCCGIFDISPPVEAAVREKLGLPAPLFAPIAPERAAA</sequence>
<dbReference type="OrthoDB" id="6169313at2"/>
<dbReference type="Proteomes" id="UP000268192">
    <property type="component" value="Chromosome"/>
</dbReference>
<dbReference type="PANTHER" id="PTHR39322:SF1">
    <property type="entry name" value="ISOVALERYL-HOMOSERINE LACTONE SYNTHASE"/>
    <property type="match status" value="1"/>
</dbReference>
<dbReference type="InterPro" id="IPR018311">
    <property type="entry name" value="Autoind_synth_CS"/>
</dbReference>
<gene>
    <name evidence="9" type="ORF">D5400_01965</name>
</gene>
<keyword evidence="4 8" id="KW-0949">S-adenosyl-L-methionine</keyword>
<dbReference type="GO" id="GO:0007165">
    <property type="term" value="P:signal transduction"/>
    <property type="evidence" value="ECO:0007669"/>
    <property type="project" value="TreeGrafter"/>
</dbReference>
<evidence type="ECO:0000256" key="7">
    <source>
        <dbReference type="PROSITE-ProRule" id="PRU00533"/>
    </source>
</evidence>
<dbReference type="GO" id="GO:0061579">
    <property type="term" value="F:N-acyl homoserine lactone synthase activity"/>
    <property type="evidence" value="ECO:0007669"/>
    <property type="project" value="UniProtKB-UniRule"/>
</dbReference>
<dbReference type="EC" id="2.3.1.184" evidence="1 8"/>
<dbReference type="EMBL" id="CP032509">
    <property type="protein sequence ID" value="AZN70206.1"/>
    <property type="molecule type" value="Genomic_DNA"/>
</dbReference>
<accession>A0A3S9AZS3</accession>
<dbReference type="PROSITE" id="PS51187">
    <property type="entry name" value="AUTOINDUCER_SYNTH_2"/>
    <property type="match status" value="1"/>
</dbReference>
<reference evidence="9 10" key="1">
    <citation type="submission" date="2018-09" db="EMBL/GenBank/DDBJ databases">
        <title>Marinorhizobium profundi gen. nov., sp. nov., isolated from a deep-sea sediment sample from the New Britain Trench and proposal of Marinorhizobiaceae fam. nov. in the order Rhizobiales of the class Alphaproteobacteria.</title>
        <authorList>
            <person name="Cao J."/>
        </authorList>
    </citation>
    <scope>NUCLEOTIDE SEQUENCE [LARGE SCALE GENOMIC DNA]</scope>
    <source>
        <strain evidence="9 10">WS11</strain>
    </source>
</reference>
<dbReference type="PROSITE" id="PS00949">
    <property type="entry name" value="AUTOINDUCER_SYNTH_1"/>
    <property type="match status" value="1"/>
</dbReference>
<keyword evidence="3 8" id="KW-0808">Transferase</keyword>
<evidence type="ECO:0000313" key="9">
    <source>
        <dbReference type="EMBL" id="AZN70206.1"/>
    </source>
</evidence>
<name>A0A3S9AZS3_9HYPH</name>
<dbReference type="PANTHER" id="PTHR39322">
    <property type="entry name" value="ACYL-HOMOSERINE-LACTONE SYNTHASE"/>
    <property type="match status" value="1"/>
</dbReference>
<evidence type="ECO:0000256" key="3">
    <source>
        <dbReference type="ARBA" id="ARBA00022679"/>
    </source>
</evidence>
<evidence type="ECO:0000256" key="4">
    <source>
        <dbReference type="ARBA" id="ARBA00022691"/>
    </source>
</evidence>
<keyword evidence="5 7" id="KW-0071">Autoinducer synthesis</keyword>
<dbReference type="InterPro" id="IPR001690">
    <property type="entry name" value="Autoind_synthase"/>
</dbReference>
<organism evidence="9 10">
    <name type="scientific">Georhizobium profundi</name>
    <dbReference type="NCBI Taxonomy" id="2341112"/>
    <lineage>
        <taxon>Bacteria</taxon>
        <taxon>Pseudomonadati</taxon>
        <taxon>Pseudomonadota</taxon>
        <taxon>Alphaproteobacteria</taxon>
        <taxon>Hyphomicrobiales</taxon>
        <taxon>Rhizobiaceae</taxon>
        <taxon>Georhizobium</taxon>
    </lineage>
</organism>